<dbReference type="SUPFAM" id="SSF54523">
    <property type="entry name" value="Pili subunits"/>
    <property type="match status" value="1"/>
</dbReference>
<dbReference type="AlphaFoldDB" id="A0A0X8X946"/>
<evidence type="ECO:0000313" key="1">
    <source>
        <dbReference type="EMBL" id="BAU57347.1"/>
    </source>
</evidence>
<dbReference type="KEGG" id="hhk:HH1059_06600"/>
<dbReference type="InterPro" id="IPR012902">
    <property type="entry name" value="N_methyl_site"/>
</dbReference>
<keyword evidence="2" id="KW-1185">Reference proteome</keyword>
<dbReference type="OrthoDB" id="5654254at2"/>
<dbReference type="Pfam" id="PF07963">
    <property type="entry name" value="N_methyl"/>
    <property type="match status" value="1"/>
</dbReference>
<dbReference type="PROSITE" id="PS00409">
    <property type="entry name" value="PROKAR_NTER_METHYL"/>
    <property type="match status" value="1"/>
</dbReference>
<dbReference type="EMBL" id="AP017372">
    <property type="protein sequence ID" value="BAU57347.1"/>
    <property type="molecule type" value="Genomic_DNA"/>
</dbReference>
<organism evidence="1 2">
    <name type="scientific">Halorhodospira halochloris</name>
    <name type="common">Ectothiorhodospira halochloris</name>
    <dbReference type="NCBI Taxonomy" id="1052"/>
    <lineage>
        <taxon>Bacteria</taxon>
        <taxon>Pseudomonadati</taxon>
        <taxon>Pseudomonadota</taxon>
        <taxon>Gammaproteobacteria</taxon>
        <taxon>Chromatiales</taxon>
        <taxon>Ectothiorhodospiraceae</taxon>
        <taxon>Halorhodospira</taxon>
    </lineage>
</organism>
<gene>
    <name evidence="1" type="ORF">HH1059_06600</name>
</gene>
<evidence type="ECO:0008006" key="3">
    <source>
        <dbReference type="Google" id="ProtNLM"/>
    </source>
</evidence>
<name>A0A0X8X946_HALHR</name>
<accession>A0A0X8X946</accession>
<dbReference type="InterPro" id="IPR045584">
    <property type="entry name" value="Pilin-like"/>
</dbReference>
<protein>
    <recommendedName>
        <fullName evidence="3">MSHA pilin protein MshD</fullName>
    </recommendedName>
</protein>
<reference evidence="1" key="1">
    <citation type="submission" date="2016-02" db="EMBL/GenBank/DDBJ databases">
        <title>Halorhodospira halochloris DSM-1059 complete genome, version 2.</title>
        <authorList>
            <person name="Tsukatani Y."/>
        </authorList>
    </citation>
    <scope>NUCLEOTIDE SEQUENCE</scope>
    <source>
        <strain evidence="1">DSM 1059</strain>
    </source>
</reference>
<evidence type="ECO:0000313" key="2">
    <source>
        <dbReference type="Proteomes" id="UP000218890"/>
    </source>
</evidence>
<sequence>MSKRRQKWSGFTLIEMVLVLIILGIVSAAAARPLGQMISTWFDTREAYGDEADMVFALSRIAREVRQHGISCDNGDSVTDNGDSVKLGEDKNITINDGALRLDDDPIFWPESGSPVFECISSEADPSRLFRIRISIDRTDSEDREVTTYVYSR</sequence>
<dbReference type="Proteomes" id="UP000218890">
    <property type="component" value="Chromosome"/>
</dbReference>
<dbReference type="RefSeq" id="WP_096408271.1">
    <property type="nucleotide sequence ID" value="NZ_AP017372.2"/>
</dbReference>
<proteinExistence type="predicted"/>
<dbReference type="NCBIfam" id="TIGR02532">
    <property type="entry name" value="IV_pilin_GFxxxE"/>
    <property type="match status" value="1"/>
</dbReference>